<dbReference type="Proteomes" id="UP000001357">
    <property type="component" value="Unassembled WGS sequence"/>
</dbReference>
<protein>
    <submittedName>
        <fullName evidence="2">Uncharacterized protein</fullName>
    </submittedName>
</protein>
<proteinExistence type="predicted"/>
<dbReference type="Gene3D" id="2.130.10.130">
    <property type="entry name" value="Integrin alpha, N-terminal"/>
    <property type="match status" value="1"/>
</dbReference>
<dbReference type="AlphaFoldDB" id="A9V3B9"/>
<dbReference type="InParanoid" id="A9V3B9"/>
<feature type="chain" id="PRO_5002744630" evidence="1">
    <location>
        <begin position="36"/>
        <end position="448"/>
    </location>
</feature>
<evidence type="ECO:0000313" key="3">
    <source>
        <dbReference type="Proteomes" id="UP000001357"/>
    </source>
</evidence>
<name>A9V3B9_MONBE</name>
<gene>
    <name evidence="2" type="ORF">MONBRDRAFT_9496</name>
</gene>
<accession>A9V3B9</accession>
<evidence type="ECO:0000313" key="2">
    <source>
        <dbReference type="EMBL" id="EDQ88161.1"/>
    </source>
</evidence>
<dbReference type="InterPro" id="IPR028994">
    <property type="entry name" value="Integrin_alpha_N"/>
</dbReference>
<evidence type="ECO:0000256" key="1">
    <source>
        <dbReference type="SAM" id="SignalP"/>
    </source>
</evidence>
<dbReference type="PANTHER" id="PTHR36220">
    <property type="entry name" value="UNNAMED PRODUCT"/>
    <property type="match status" value="1"/>
</dbReference>
<reference evidence="2 3" key="1">
    <citation type="journal article" date="2008" name="Nature">
        <title>The genome of the choanoflagellate Monosiga brevicollis and the origin of metazoans.</title>
        <authorList>
            <consortium name="JGI Sequencing"/>
            <person name="King N."/>
            <person name="Westbrook M.J."/>
            <person name="Young S.L."/>
            <person name="Kuo A."/>
            <person name="Abedin M."/>
            <person name="Chapman J."/>
            <person name="Fairclough S."/>
            <person name="Hellsten U."/>
            <person name="Isogai Y."/>
            <person name="Letunic I."/>
            <person name="Marr M."/>
            <person name="Pincus D."/>
            <person name="Putnam N."/>
            <person name="Rokas A."/>
            <person name="Wright K.J."/>
            <person name="Zuzow R."/>
            <person name="Dirks W."/>
            <person name="Good M."/>
            <person name="Goodstein D."/>
            <person name="Lemons D."/>
            <person name="Li W."/>
            <person name="Lyons J.B."/>
            <person name="Morris A."/>
            <person name="Nichols S."/>
            <person name="Richter D.J."/>
            <person name="Salamov A."/>
            <person name="Bork P."/>
            <person name="Lim W.A."/>
            <person name="Manning G."/>
            <person name="Miller W.T."/>
            <person name="McGinnis W."/>
            <person name="Shapiro H."/>
            <person name="Tjian R."/>
            <person name="Grigoriev I.V."/>
            <person name="Rokhsar D."/>
        </authorList>
    </citation>
    <scope>NUCLEOTIDE SEQUENCE [LARGE SCALE GENOMIC DNA]</scope>
    <source>
        <strain evidence="3">MX1 / ATCC 50154</strain>
    </source>
</reference>
<sequence length="448" mass="47425">MAGRRVRVQCLSWGLNRAGLLAMGAMLLMVMPAAGAEDAGLWVDADGDVHVMNNASLFVDEVDLLATLRAVTAQNDALQRDTVALRQALADVTSALDQQHALQERLDALALCTGRCLQLTSTLSNTNLAGFGRALAFDEALMVVGATSPNASAYALYNRTAEERAAQILNVFRSGEASDLCGTAVAMDPQVLLVGCPGPNINLPTPALMGMVRILSRQPAGHFLANGTVLPFYTTNHQMFGSALALNAEYLAVSAPYAQEVDGNPNTGGRVFFFHRHGASTFTPWRTLDDVVARPGNLFGWALAWYDATHLLVTGLSNSLDNRTGALYAYQVPSGTSTTFQRLLEFTEPRWANASLTGSMFGVSLAVWSGGLAVGAGTENDDGGNGSDVEAAVFVYSLDVGQMALTLERQLLPPAMEGAAPRFGLGLASSGGALAVTDPGRQRIYMYT</sequence>
<organism evidence="2 3">
    <name type="scientific">Monosiga brevicollis</name>
    <name type="common">Choanoflagellate</name>
    <dbReference type="NCBI Taxonomy" id="81824"/>
    <lineage>
        <taxon>Eukaryota</taxon>
        <taxon>Choanoflagellata</taxon>
        <taxon>Craspedida</taxon>
        <taxon>Salpingoecidae</taxon>
        <taxon>Monosiga</taxon>
    </lineage>
</organism>
<dbReference type="RefSeq" id="XP_001747237.1">
    <property type="nucleotide sequence ID" value="XM_001747185.1"/>
</dbReference>
<dbReference type="GeneID" id="5892402"/>
<dbReference type="EMBL" id="CH991556">
    <property type="protein sequence ID" value="EDQ88161.1"/>
    <property type="molecule type" value="Genomic_DNA"/>
</dbReference>
<keyword evidence="3" id="KW-1185">Reference proteome</keyword>
<keyword evidence="1" id="KW-0732">Signal</keyword>
<dbReference type="PANTHER" id="PTHR36220:SF1">
    <property type="entry name" value="GAMMA TUBULIN COMPLEX COMPONENT C-TERMINAL DOMAIN-CONTAINING PROTEIN"/>
    <property type="match status" value="1"/>
</dbReference>
<dbReference type="KEGG" id="mbr:MONBRDRAFT_9496"/>
<feature type="signal peptide" evidence="1">
    <location>
        <begin position="1"/>
        <end position="35"/>
    </location>
</feature>